<protein>
    <submittedName>
        <fullName evidence="1">Uncharacterized protein</fullName>
    </submittedName>
</protein>
<name>A0A0U5K237_LIMRT</name>
<reference evidence="1" key="1">
    <citation type="submission" date="2015-10" db="EMBL/GenBank/DDBJ databases">
        <authorList>
            <person name="Gilbert D.G."/>
        </authorList>
    </citation>
    <scope>NUCLEOTIDE SEQUENCE</scope>
    <source>
        <strain evidence="1">Lp167-67</strain>
    </source>
</reference>
<organism evidence="1">
    <name type="scientific">Limosilactobacillus reuteri</name>
    <name type="common">Lactobacillus reuteri</name>
    <dbReference type="NCBI Taxonomy" id="1598"/>
    <lineage>
        <taxon>Bacteria</taxon>
        <taxon>Bacillati</taxon>
        <taxon>Bacillota</taxon>
        <taxon>Bacilli</taxon>
        <taxon>Lactobacillales</taxon>
        <taxon>Lactobacillaceae</taxon>
        <taxon>Limosilactobacillus</taxon>
    </lineage>
</organism>
<evidence type="ECO:0000313" key="1">
    <source>
        <dbReference type="EMBL" id="CUR43815.1"/>
    </source>
</evidence>
<dbReference type="AlphaFoldDB" id="A0A0U5K237"/>
<sequence length="53" mass="6309">MSSMILFYFTALVLFCNKFSQLFQPFIETISASVKNNFWILIMISKKKILKKR</sequence>
<dbReference type="EMBL" id="LN887805">
    <property type="protein sequence ID" value="CUR43815.1"/>
    <property type="molecule type" value="Genomic_DNA"/>
</dbReference>
<proteinExistence type="predicted"/>
<accession>A0A0U5K237</accession>
<gene>
    <name evidence="1" type="ORF">LRLP16767_LRLP167_01614</name>
</gene>